<evidence type="ECO:0000256" key="10">
    <source>
        <dbReference type="ARBA" id="ARBA00023180"/>
    </source>
</evidence>
<keyword evidence="21" id="KW-1185">Reference proteome</keyword>
<evidence type="ECO:0000256" key="3">
    <source>
        <dbReference type="ARBA" id="ARBA00022525"/>
    </source>
</evidence>
<dbReference type="InterPro" id="IPR043504">
    <property type="entry name" value="Peptidase_S1_PA_chymotrypsin"/>
</dbReference>
<comment type="similarity">
    <text evidence="16">Belongs to the peptidase S1 family. Plasminogen subfamily.</text>
</comment>
<dbReference type="PROSITE" id="PS50948">
    <property type="entry name" value="PAN"/>
    <property type="match status" value="1"/>
</dbReference>
<dbReference type="PANTHER" id="PTHR24261">
    <property type="entry name" value="PLASMINOGEN-RELATED"/>
    <property type="match status" value="1"/>
</dbReference>
<evidence type="ECO:0000256" key="17">
    <source>
        <dbReference type="PROSITE-ProRule" id="PRU00121"/>
    </source>
</evidence>
<keyword evidence="7" id="KW-0677">Repeat</keyword>
<dbReference type="CTD" id="493781"/>
<evidence type="ECO:0000313" key="21">
    <source>
        <dbReference type="Proteomes" id="UP000504632"/>
    </source>
</evidence>
<dbReference type="PANTHER" id="PTHR24261:SF8">
    <property type="entry name" value="HEPATOCYTE GROWTH FACTOR"/>
    <property type="match status" value="1"/>
</dbReference>
<dbReference type="SUPFAM" id="SSF57414">
    <property type="entry name" value="Hairpin loop containing domain-like"/>
    <property type="match status" value="1"/>
</dbReference>
<dbReference type="PIRSF" id="PIRSF001152">
    <property type="entry name" value="HGF_MST1"/>
    <property type="match status" value="1"/>
</dbReference>
<evidence type="ECO:0000256" key="6">
    <source>
        <dbReference type="ARBA" id="ARBA00022729"/>
    </source>
</evidence>
<dbReference type="PRINTS" id="PR00018">
    <property type="entry name" value="KRINGLE"/>
</dbReference>
<dbReference type="RefSeq" id="XP_030631574.1">
    <property type="nucleotide sequence ID" value="XM_030775714.1"/>
</dbReference>
<feature type="disulfide bond" evidence="17">
    <location>
        <begin position="331"/>
        <end position="370"/>
    </location>
</feature>
<dbReference type="SUPFAM" id="SSF50494">
    <property type="entry name" value="Trypsin-like serine proteases"/>
    <property type="match status" value="1"/>
</dbReference>
<proteinExistence type="inferred from homology"/>
<feature type="disulfide bond" evidence="17">
    <location>
        <begin position="219"/>
        <end position="296"/>
    </location>
</feature>
<protein>
    <recommendedName>
        <fullName evidence="2 16">Hepatocyte growth factor</fullName>
    </recommendedName>
    <alternativeName>
        <fullName evidence="14 16">Hepatopoietin-A</fullName>
    </alternativeName>
    <alternativeName>
        <fullName evidence="13 16">Scatter factor</fullName>
    </alternativeName>
</protein>
<dbReference type="PIRSF" id="PIRSF500183">
    <property type="entry name" value="Hepatocyte_GF"/>
    <property type="match status" value="1"/>
</dbReference>
<dbReference type="CDD" id="cd01099">
    <property type="entry name" value="PAN_AP_HGF"/>
    <property type="match status" value="1"/>
</dbReference>
<evidence type="ECO:0000313" key="22">
    <source>
        <dbReference type="RefSeq" id="XP_030631574.1"/>
    </source>
</evidence>
<keyword evidence="6" id="KW-0732">Signal</keyword>
<dbReference type="SMART" id="SM00473">
    <property type="entry name" value="PAN_AP"/>
    <property type="match status" value="1"/>
</dbReference>
<dbReference type="InterPro" id="IPR018056">
    <property type="entry name" value="Kringle_CS"/>
</dbReference>
<dbReference type="SUPFAM" id="SSF57440">
    <property type="entry name" value="Kringle-like"/>
    <property type="match status" value="4"/>
</dbReference>
<dbReference type="InterPro" id="IPR001254">
    <property type="entry name" value="Trypsin_dom"/>
</dbReference>
<evidence type="ECO:0000256" key="12">
    <source>
        <dbReference type="ARBA" id="ARBA00025867"/>
    </source>
</evidence>
<dbReference type="GO" id="GO:0005615">
    <property type="term" value="C:extracellular space"/>
    <property type="evidence" value="ECO:0007669"/>
    <property type="project" value="TreeGrafter"/>
</dbReference>
<keyword evidence="3" id="KW-0964">Secreted</keyword>
<feature type="domain" description="Kringle" evidence="18">
    <location>
        <begin position="309"/>
        <end position="388"/>
    </location>
</feature>
<dbReference type="InterPro" id="IPR003609">
    <property type="entry name" value="Pan_app"/>
</dbReference>
<dbReference type="PROSITE" id="PS50070">
    <property type="entry name" value="KRINGLE_2"/>
    <property type="match status" value="4"/>
</dbReference>
<gene>
    <name evidence="22" type="primary">hgfa</name>
</gene>
<sequence>MVSKWDCFQLWVPECHTFQSVLEEKKSEIMRIYKVLLCVILVAHLECRKQTLQRYQKSEDTKLLCSDCGRPRVRNLSLEDCAWKCSKSKKSCRAFHFDYPNRKCHLLSFDRYSEGAQKEYKANYDLYEKKEYVKECIIGSGVTYRGRRSVTKTGVPCQAWDSSIPHEHNFKPARYRKSDLRGNFCRNPDNEATGPWCFTSDPDIRHQECGLPQCSEVECMRCNGEGYRGPMDHTESGKECQRWDSQRPHRHTYQPHRHSGKGLDDNYCRNPNNDVRPWCYTMDKNTPWEYCDISICDSDNSPDMDVTTSCFQNQGEHYRGTISVTPSGVTCQRWDSQFPHNHSYNPQNYRCKDLRENYCRNPDGAEIPWCFTTDPKVRKAFCTNIPRCESVTSDSTDCYQGNGESYRGNLSKTRSGIPCGLWSDHTYSTYSGDTHLGEASMGLELNLCRNPDRDKHGPWCYTSNSSIPWDYCHLERCDESKPSCFVHITTRIVGGTQVQRAEDGSWVVSIQKGNTHWCGGSLIREEWVLTDQQCFSSCVPDLSEYSVQVGLLHLNTTTQRQGLRIARVVCGPEGSNLALLKLTQPAPLSEHVWTIQLPVAGCQMKEGSNCLMYGWGETKGYEGRLKMVELPMISNDKCSVNHSLPITENKICAGGKKDQGVCEKDYGGPLVCQERESKVIMGVSIHGRGCALVGRPAIFINVPFYSEWIHKVFKHY</sequence>
<feature type="disulfide bond" evidence="17">
    <location>
        <begin position="268"/>
        <end position="291"/>
    </location>
</feature>
<comment type="subunit">
    <text evidence="12">Dimer of an alpha chain and a beta chain linked by a disulfide bond. Interacts with SRPX2; the interaction increases HGF mitogenic activity.</text>
</comment>
<dbReference type="AlphaFoldDB" id="A0A6J2VHY5"/>
<dbReference type="InterPro" id="IPR009003">
    <property type="entry name" value="Peptidase_S1_PA"/>
</dbReference>
<dbReference type="InterPro" id="IPR013806">
    <property type="entry name" value="Kringle-like"/>
</dbReference>
<organism evidence="21 22">
    <name type="scientific">Chanos chanos</name>
    <name type="common">Milkfish</name>
    <name type="synonym">Mugil chanos</name>
    <dbReference type="NCBI Taxonomy" id="29144"/>
    <lineage>
        <taxon>Eukaryota</taxon>
        <taxon>Metazoa</taxon>
        <taxon>Chordata</taxon>
        <taxon>Craniata</taxon>
        <taxon>Vertebrata</taxon>
        <taxon>Euteleostomi</taxon>
        <taxon>Actinopterygii</taxon>
        <taxon>Neopterygii</taxon>
        <taxon>Teleostei</taxon>
        <taxon>Ostariophysi</taxon>
        <taxon>Gonorynchiformes</taxon>
        <taxon>Chanidae</taxon>
        <taxon>Chanos</taxon>
    </lineage>
</organism>
<dbReference type="Pfam" id="PF00089">
    <property type="entry name" value="Trypsin"/>
    <property type="match status" value="1"/>
</dbReference>
<keyword evidence="5 17" id="KW-0420">Kringle</keyword>
<reference evidence="22" key="1">
    <citation type="submission" date="2025-08" db="UniProtKB">
        <authorList>
            <consortium name="RefSeq"/>
        </authorList>
    </citation>
    <scope>IDENTIFICATION</scope>
</reference>
<feature type="domain" description="Apple" evidence="20">
    <location>
        <begin position="47"/>
        <end position="131"/>
    </location>
</feature>
<dbReference type="CDD" id="cd00190">
    <property type="entry name" value="Tryp_SPc"/>
    <property type="match status" value="1"/>
</dbReference>
<evidence type="ECO:0000256" key="4">
    <source>
        <dbReference type="ARBA" id="ARBA00022542"/>
    </source>
</evidence>
<dbReference type="PRINTS" id="PR00722">
    <property type="entry name" value="CHYMOTRYPSIN"/>
</dbReference>
<dbReference type="GO" id="GO:0008083">
    <property type="term" value="F:growth factor activity"/>
    <property type="evidence" value="ECO:0007669"/>
    <property type="project" value="UniProtKB-KW"/>
</dbReference>
<dbReference type="GO" id="GO:0048012">
    <property type="term" value="P:hepatocyte growth factor receptor signaling pathway"/>
    <property type="evidence" value="ECO:0007669"/>
    <property type="project" value="TreeGrafter"/>
</dbReference>
<dbReference type="Proteomes" id="UP000504632">
    <property type="component" value="Chromosome 1"/>
</dbReference>
<dbReference type="PROSITE" id="PS00021">
    <property type="entry name" value="KRINGLE_1"/>
    <property type="match status" value="3"/>
</dbReference>
<feature type="domain" description="Kringle" evidence="18">
    <location>
        <begin position="135"/>
        <end position="214"/>
    </location>
</feature>
<evidence type="ECO:0000256" key="8">
    <source>
        <dbReference type="ARBA" id="ARBA00023030"/>
    </source>
</evidence>
<accession>A0A6J2VHY5</accession>
<dbReference type="CDD" id="cd00108">
    <property type="entry name" value="KR"/>
    <property type="match status" value="4"/>
</dbReference>
<evidence type="ECO:0000256" key="13">
    <source>
        <dbReference type="ARBA" id="ARBA00031997"/>
    </source>
</evidence>
<evidence type="ECO:0000256" key="16">
    <source>
        <dbReference type="PIRNR" id="PIRNR001152"/>
    </source>
</evidence>
<evidence type="ECO:0000256" key="11">
    <source>
        <dbReference type="ARBA" id="ARBA00023283"/>
    </source>
</evidence>
<feature type="disulfide bond" evidence="17">
    <location>
        <begin position="359"/>
        <end position="382"/>
    </location>
</feature>
<evidence type="ECO:0000256" key="7">
    <source>
        <dbReference type="ARBA" id="ARBA00022737"/>
    </source>
</evidence>
<evidence type="ECO:0000256" key="5">
    <source>
        <dbReference type="ARBA" id="ARBA00022572"/>
    </source>
</evidence>
<dbReference type="OrthoDB" id="41905at2759"/>
<feature type="domain" description="Kringle" evidence="18">
    <location>
        <begin position="397"/>
        <end position="477"/>
    </location>
</feature>
<keyword evidence="11" id="KW-0873">Pyrrolidone carboxylic acid</keyword>
<dbReference type="FunFam" id="2.40.20.10:FF:000002">
    <property type="entry name" value="Hepatocyte growth factor"/>
    <property type="match status" value="1"/>
</dbReference>
<dbReference type="InterPro" id="IPR038178">
    <property type="entry name" value="Kringle_sf"/>
</dbReference>
<keyword evidence="10" id="KW-0325">Glycoprotein</keyword>
<dbReference type="GO" id="GO:0043066">
    <property type="term" value="P:negative regulation of apoptotic process"/>
    <property type="evidence" value="ECO:0007669"/>
    <property type="project" value="TreeGrafter"/>
</dbReference>
<keyword evidence="9 17" id="KW-1015">Disulfide bond</keyword>
<dbReference type="InterPro" id="IPR027284">
    <property type="entry name" value="Hepatocyte_GF"/>
</dbReference>
<dbReference type="InterPro" id="IPR000001">
    <property type="entry name" value="Kringle"/>
</dbReference>
<keyword evidence="8 16" id="KW-0339">Growth factor</keyword>
<dbReference type="SMART" id="SM00020">
    <property type="entry name" value="Tryp_SPc"/>
    <property type="match status" value="1"/>
</dbReference>
<dbReference type="GO" id="GO:0006508">
    <property type="term" value="P:proteolysis"/>
    <property type="evidence" value="ECO:0007669"/>
    <property type="project" value="InterPro"/>
</dbReference>
<dbReference type="GeneID" id="115813083"/>
<evidence type="ECO:0000259" key="20">
    <source>
        <dbReference type="PROSITE" id="PS50948"/>
    </source>
</evidence>
<evidence type="ECO:0000256" key="2">
    <source>
        <dbReference type="ARBA" id="ARBA00021784"/>
    </source>
</evidence>
<evidence type="ECO:0000256" key="1">
    <source>
        <dbReference type="ARBA" id="ARBA00004613"/>
    </source>
</evidence>
<comment type="function">
    <text evidence="15">Potent mitogen for mature parenchymal hepatocyte cells, seems to be a hepatotrophic factor, and acts as a growth factor for a broad spectrum of tissues and cell types. Activating ligand for the receptor tyrosine kinase MET by binding to it and promoting its dimerization. Activates MAPK signaling following TMPRSS13 cleavage and activation.</text>
</comment>
<feature type="domain" description="Kringle" evidence="18">
    <location>
        <begin position="218"/>
        <end position="296"/>
    </location>
</feature>
<dbReference type="InterPro" id="IPR001314">
    <property type="entry name" value="Peptidase_S1A"/>
</dbReference>
<feature type="domain" description="Peptidase S1" evidence="19">
    <location>
        <begin position="492"/>
        <end position="714"/>
    </location>
</feature>
<dbReference type="Pfam" id="PF00051">
    <property type="entry name" value="Kringle"/>
    <property type="match status" value="4"/>
</dbReference>
<evidence type="ECO:0000259" key="18">
    <source>
        <dbReference type="PROSITE" id="PS50070"/>
    </source>
</evidence>
<name>A0A6J2VHY5_CHACN</name>
<comment type="subcellular location">
    <subcellularLocation>
        <location evidence="1">Secreted</location>
    </subcellularLocation>
</comment>
<feature type="disulfide bond" evidence="17">
    <location>
        <begin position="240"/>
        <end position="279"/>
    </location>
</feature>
<evidence type="ECO:0000256" key="14">
    <source>
        <dbReference type="ARBA" id="ARBA00033078"/>
    </source>
</evidence>
<dbReference type="GO" id="GO:0004252">
    <property type="term" value="F:serine-type endopeptidase activity"/>
    <property type="evidence" value="ECO:0007669"/>
    <property type="project" value="InterPro"/>
</dbReference>
<comment type="caution">
    <text evidence="17">Lacks conserved residue(s) required for the propagation of feature annotation.</text>
</comment>
<evidence type="ECO:0000256" key="15">
    <source>
        <dbReference type="ARBA" id="ARBA00045210"/>
    </source>
</evidence>
<dbReference type="Gene3D" id="2.40.20.10">
    <property type="entry name" value="Plasminogen Kringle 4"/>
    <property type="match status" value="4"/>
</dbReference>
<dbReference type="PROSITE" id="PS50240">
    <property type="entry name" value="TRYPSIN_DOM"/>
    <property type="match status" value="1"/>
</dbReference>
<dbReference type="FunCoup" id="A0A6J2VHY5">
    <property type="interactions" value="623"/>
</dbReference>
<dbReference type="InterPro" id="IPR050759">
    <property type="entry name" value="Serine_protease_kringle"/>
</dbReference>
<dbReference type="SMART" id="SM00130">
    <property type="entry name" value="KR"/>
    <property type="match status" value="4"/>
</dbReference>
<dbReference type="FunFam" id="2.40.20.10:FF:000004">
    <property type="entry name" value="Hepatocyte growth factor"/>
    <property type="match status" value="1"/>
</dbReference>
<dbReference type="InterPro" id="IPR024174">
    <property type="entry name" value="HGF/MST1"/>
</dbReference>
<dbReference type="Gene3D" id="3.50.4.10">
    <property type="entry name" value="Hepatocyte Growth Factor"/>
    <property type="match status" value="1"/>
</dbReference>
<dbReference type="Pfam" id="PF00024">
    <property type="entry name" value="PAN_1"/>
    <property type="match status" value="1"/>
</dbReference>
<evidence type="ECO:0000256" key="9">
    <source>
        <dbReference type="ARBA" id="ARBA00023157"/>
    </source>
</evidence>
<dbReference type="Gene3D" id="2.40.10.10">
    <property type="entry name" value="Trypsin-like serine proteases"/>
    <property type="match status" value="2"/>
</dbReference>
<dbReference type="InParanoid" id="A0A6J2VHY5"/>
<evidence type="ECO:0000259" key="19">
    <source>
        <dbReference type="PROSITE" id="PS50240"/>
    </source>
</evidence>
<keyword evidence="4 16" id="KW-0721">Serine protease homolog</keyword>